<comment type="caution">
    <text evidence="1">The sequence shown here is derived from an EMBL/GenBank/DDBJ whole genome shotgun (WGS) entry which is preliminary data.</text>
</comment>
<dbReference type="Gene3D" id="3.30.420.10">
    <property type="entry name" value="Ribonuclease H-like superfamily/Ribonuclease H"/>
    <property type="match status" value="1"/>
</dbReference>
<evidence type="ECO:0000313" key="1">
    <source>
        <dbReference type="EMBL" id="MBW0475784.1"/>
    </source>
</evidence>
<dbReference type="AlphaFoldDB" id="A0A9Q3C023"/>
<evidence type="ECO:0008006" key="3">
    <source>
        <dbReference type="Google" id="ProtNLM"/>
    </source>
</evidence>
<dbReference type="GO" id="GO:0003676">
    <property type="term" value="F:nucleic acid binding"/>
    <property type="evidence" value="ECO:0007669"/>
    <property type="project" value="InterPro"/>
</dbReference>
<protein>
    <recommendedName>
        <fullName evidence="3">Integrase catalytic domain-containing protein</fullName>
    </recommendedName>
</protein>
<gene>
    <name evidence="1" type="ORF">O181_015499</name>
</gene>
<dbReference type="EMBL" id="AVOT02004232">
    <property type="protein sequence ID" value="MBW0475784.1"/>
    <property type="molecule type" value="Genomic_DNA"/>
</dbReference>
<dbReference type="Proteomes" id="UP000765509">
    <property type="component" value="Unassembled WGS sequence"/>
</dbReference>
<dbReference type="InterPro" id="IPR012337">
    <property type="entry name" value="RNaseH-like_sf"/>
</dbReference>
<proteinExistence type="predicted"/>
<keyword evidence="2" id="KW-1185">Reference proteome</keyword>
<accession>A0A9Q3C023</accession>
<dbReference type="PANTHER" id="PTHR37984:SF5">
    <property type="entry name" value="PROTEIN NYNRIN-LIKE"/>
    <property type="match status" value="1"/>
</dbReference>
<dbReference type="InterPro" id="IPR036397">
    <property type="entry name" value="RNaseH_sf"/>
</dbReference>
<dbReference type="InterPro" id="IPR050951">
    <property type="entry name" value="Retrovirus_Pol_polyprotein"/>
</dbReference>
<evidence type="ECO:0000313" key="2">
    <source>
        <dbReference type="Proteomes" id="UP000765509"/>
    </source>
</evidence>
<reference evidence="1" key="1">
    <citation type="submission" date="2021-03" db="EMBL/GenBank/DDBJ databases">
        <title>Draft genome sequence of rust myrtle Austropuccinia psidii MF-1, a brazilian biotype.</title>
        <authorList>
            <person name="Quecine M.C."/>
            <person name="Pachon D.M.R."/>
            <person name="Bonatelli M.L."/>
            <person name="Correr F.H."/>
            <person name="Franceschini L.M."/>
            <person name="Leite T.F."/>
            <person name="Margarido G.R.A."/>
            <person name="Almeida C.A."/>
            <person name="Ferrarezi J.A."/>
            <person name="Labate C.A."/>
        </authorList>
    </citation>
    <scope>NUCLEOTIDE SEQUENCE</scope>
    <source>
        <strain evidence="1">MF-1</strain>
    </source>
</reference>
<sequence>MYWVTALPSGGETGYNACLVIVDRYRKTQIFLQCYKDDTAMDTALLIWNRLISHTGLFKYIISDKDPKFTLALWTNLHKFLGTKLFFSMAENPQTDCLAERMLLSWGLLGEQEWPGTQESRTHLEVSKM</sequence>
<dbReference type="PANTHER" id="PTHR37984">
    <property type="entry name" value="PROTEIN CBG26694"/>
    <property type="match status" value="1"/>
</dbReference>
<dbReference type="OrthoDB" id="2273864at2759"/>
<dbReference type="SUPFAM" id="SSF53098">
    <property type="entry name" value="Ribonuclease H-like"/>
    <property type="match status" value="1"/>
</dbReference>
<name>A0A9Q3C023_9BASI</name>
<organism evidence="1 2">
    <name type="scientific">Austropuccinia psidii MF-1</name>
    <dbReference type="NCBI Taxonomy" id="1389203"/>
    <lineage>
        <taxon>Eukaryota</taxon>
        <taxon>Fungi</taxon>
        <taxon>Dikarya</taxon>
        <taxon>Basidiomycota</taxon>
        <taxon>Pucciniomycotina</taxon>
        <taxon>Pucciniomycetes</taxon>
        <taxon>Pucciniales</taxon>
        <taxon>Sphaerophragmiaceae</taxon>
        <taxon>Austropuccinia</taxon>
    </lineage>
</organism>